<gene>
    <name evidence="2" type="ORF">Cvel_29414</name>
</gene>
<dbReference type="EMBL" id="CDMZ01003244">
    <property type="protein sequence ID" value="CEM45672.1"/>
    <property type="molecule type" value="Genomic_DNA"/>
</dbReference>
<sequence>MLYPDVHAPSADPVEQALHDVDRITQEAMQQDRAGRSNEAIAGYMSAASRLRDVISGLNPSSPQAAALETHKRQLEERAERLRQLSPAQVVEEHEAFERQTQEQNAVGSTTGGASSLGGARVAGAAGIMGATAGALILGPLGLIAGGAAALYASTRSDTAGDITRQAGQAGVTAAERAADFEREHHLIDKAKHAATTTWESAKRVNEEYQITQKVSSAATWSWEKAKETNEKYHISENVGRAASNAWASLSSFMRRSSAPAAPGGSAAPPQ</sequence>
<feature type="region of interest" description="Disordered" evidence="1">
    <location>
        <begin position="92"/>
        <end position="114"/>
    </location>
</feature>
<dbReference type="InterPro" id="IPR036181">
    <property type="entry name" value="MIT_dom_sf"/>
</dbReference>
<feature type="compositionally biased region" description="Basic and acidic residues" evidence="1">
    <location>
        <begin position="92"/>
        <end position="101"/>
    </location>
</feature>
<evidence type="ECO:0008006" key="3">
    <source>
        <dbReference type="Google" id="ProtNLM"/>
    </source>
</evidence>
<organism evidence="2">
    <name type="scientific">Chromera velia CCMP2878</name>
    <dbReference type="NCBI Taxonomy" id="1169474"/>
    <lineage>
        <taxon>Eukaryota</taxon>
        <taxon>Sar</taxon>
        <taxon>Alveolata</taxon>
        <taxon>Colpodellida</taxon>
        <taxon>Chromeraceae</taxon>
        <taxon>Chromera</taxon>
    </lineage>
</organism>
<dbReference type="SUPFAM" id="SSF116846">
    <property type="entry name" value="MIT domain"/>
    <property type="match status" value="1"/>
</dbReference>
<dbReference type="VEuPathDB" id="CryptoDB:Cvel_29414"/>
<accession>A0A0G4HMT9</accession>
<reference evidence="2" key="1">
    <citation type="submission" date="2014-11" db="EMBL/GenBank/DDBJ databases">
        <authorList>
            <person name="Otto D Thomas"/>
            <person name="Naeem Raeece"/>
        </authorList>
    </citation>
    <scope>NUCLEOTIDE SEQUENCE</scope>
</reference>
<name>A0A0G4HMT9_9ALVE</name>
<dbReference type="AlphaFoldDB" id="A0A0G4HMT9"/>
<evidence type="ECO:0000256" key="1">
    <source>
        <dbReference type="SAM" id="MobiDB-lite"/>
    </source>
</evidence>
<evidence type="ECO:0000313" key="2">
    <source>
        <dbReference type="EMBL" id="CEM45672.1"/>
    </source>
</evidence>
<protein>
    <recommendedName>
        <fullName evidence="3">MIT domain-containing protein</fullName>
    </recommendedName>
</protein>
<dbReference type="Gene3D" id="1.20.58.80">
    <property type="entry name" value="Phosphotransferase system, lactose/cellobiose-type IIA subunit"/>
    <property type="match status" value="1"/>
</dbReference>
<proteinExistence type="predicted"/>